<evidence type="ECO:0000256" key="4">
    <source>
        <dbReference type="ARBA" id="ARBA00022737"/>
    </source>
</evidence>
<dbReference type="GO" id="GO:0106004">
    <property type="term" value="P:tRNA (guanine-N7)-methylation"/>
    <property type="evidence" value="ECO:0007669"/>
    <property type="project" value="UniProtKB-UniRule"/>
</dbReference>
<gene>
    <name evidence="13" type="primary">wuho</name>
    <name evidence="13" type="ORF">T4D_1414</name>
</gene>
<sequence>MSLFRKTLSFAVLAVGNKAYSLELKLNGESELSVFALNSEETSENNEEKKKSTESKIELLALALDECGFTTPKQATSLVFINDGRSVIIADRAGNVYQFEPPSIKPSVLLGHISMILDLIFSPDLRYIVSCDRDNRIRVSNFPNTYNIETFCVGHKDFVRSLGWMKVDEHSSFLMSASGDGTVGIWQLPIGKLIYLYNYRESLKRLNSVIPADAEISKLVVYEQCFVLSFFNVSACLVAQIDFSKWNFQETILKCDGPVFDHIMVEGLLYVVQKCRSNPVVLFSFEANGFKRVDSNLQRFNSDAELCSAVDQCESVALPLIKFGSFFDKRDEEFTTVLLHLTFSSLLRFCAFGNNINLGNICSIHLYWLLKEYRLENMINFFLLIFLNIFHFFHFYAIAVRAMIQQMFFWKKLCFEKYLPEMSKIDNRIAIITGADVGGIGCELVRILLQYNWTVVATVYDVNMITVLRELFKEIADEHSLVIEVVDFSSLNSIQSFLEKLKRKYDKVNLLINNAAVMLTPYTEVKNVELQWMVNFIAPTIVTNSLRTLVRKAAKDDGFGRIVSVSSVELFAASLNQNWFYNGVVHTRLYRYTSWLNQRFLKTAFSRYILLTPAEGAANVLWTACSPNVRSGAYYENGIEVTLPKMDIVDGEEALQLFLIMAMDRIGGILTIYLLKIAHLIFGCCFFADNFSYNVHLRSEVNVIDSWISAIQHVPRVDIDLRISVFKPESTNQRFLFISPVLNTKQCDEEKVCSLIFKNALLIWQREGTQLFFEEENMMEEEWSLIDIFAHLFTDKVDSEKWFSHGIVINETRLECNVQRCLQLNNYPHHHYRIDAISIIPYYDWSVIFNSSNAKAKTVTLISNANFTFLPYNDQSVFIRNVNELTWEGEIFLSAVDNCEIEFNFSKCLENWTGKKWMLQGKTSDDVILSSLSRTWHTQDNGNLQESEVTLTCDSVYKEISSDFHSSADSRLRSFNRFWKIVNSASAEELQKFLFTCDAVQSRQTEVCLNLLALCNTKPCHEAAVKILESDQFASFADAYFNMHAHLTNPEPWLCVQLLEVFEKKFPQSESLFYCIASLLRTTLLKHHGEQIMRCKERFFSLLLQDRNSRLLGAISNLGEHAHPLLEHLIKSLCTSNGTDSTILKLFDHFFTCNDKLFLLLKRIFSNQCPTKQRLSDRILALKLIVKLCSNRMHAFKWLLNAVATENWRRDPELHVHSFAQMWNLLEHNKEIRNILKKMLSKLGWDFASSVHSITHFSSVFKPIFASNDIFASYFAAGEFENSILARIMLGIILECKNKSDSILSFGIYSSGMQSMLSGSDFKELSSENVDPVGAEVLFFALSVHQPSISLFSNYSTMHNAIWSADGTPRTVANFGIQLQNSILRLPLVNGLILTAICSIFLWLDVSGSVYISMWYLNADANVNAVLSAYADISLSLHLPKSQRTIWLSDAELFVNVNINSFGTIDFSSLPFRTCLQLNSSPFSIRKSLAVLASNVTSSKQPFVTSKHVEGYCYLLNKKIIHNCNELHVYEQHCIQLSWSKVGCGLKRSQEPCEKVIDCTIVRVDMLWSVLILLFYSNFGISAGCHDDFERYVGFRLSDRLASYVIRRERSQGGRDFFQYCHHSCLDDRRCFVYVLNLRQLSCVQYSYLSGNDADLFRKHLKTDHDSMVFRKVCLQSAPRCSRLWRFDILPKMSIRLDRIDDVHRVDSLAMCETLCSVENRFQCRSAVYNYVTRNCHISKYDRRSMPFDFHAGRTEEVYLENQCVSEPYNECEFSSQHGIAPALAYNERHTVDEHACRVACLQNVAFICRSFVYDIQTQKCRFGPDDTFITMHLPNSSAQLRPYMQINECMDVRVLCERSEMRAQFRSDHVFDGKVVSMNGSRRCHFDVKKRFQFNISLPIVGQSKCGITYETGNVISATVKLQYHDVVWTTKDRMYKLICSYGPVKHAIENSVDVRAPQNAKFQKPSMPLFRETVVNKNSIPQAFMRIVDTDGNIVTEAEMGQQLFVEIGLEIDEIQQPFFVSSCIAYESGQKMILIDERGCPSNLKIMTKFLPSYSNHRRVQRAEFRGITSKWKKRLNLYCNVNFCETNCPLNNCERRLHDQPTAENDNNYSGKRKRKHLDATADRLETVTVNQIVHFKYNRGGQIPQFGSVLYGSVAIILLAVYSMREGNEQG</sequence>
<dbReference type="InterPro" id="IPR001680">
    <property type="entry name" value="WD40_rpt"/>
</dbReference>
<dbReference type="InterPro" id="IPR028884">
    <property type="entry name" value="Trm82"/>
</dbReference>
<dbReference type="InterPro" id="IPR011030">
    <property type="entry name" value="Lipovitellin_superhlx_dom"/>
</dbReference>
<dbReference type="Gene3D" id="2.130.10.10">
    <property type="entry name" value="YVTN repeat-like/Quinoprotein amine dehydrogenase"/>
    <property type="match status" value="1"/>
</dbReference>
<comment type="subcellular location">
    <subcellularLocation>
        <location evidence="1 8">Nucleus</location>
    </subcellularLocation>
</comment>
<comment type="subunit">
    <text evidence="7">Forms a heterodimer with the catalytic subunit Mettl1. Interacts with mei-P26 and weakly interacts with bgcn; required for the function or formation of the mei-P26-bgcn-bam-sxl complex. Interacts with nanos; may be involved in mei-P26-dependent derepression of the BMP signaling pathway. Interacts with Myc; the interaction may be mediated by mei-P26 and may be involved in the regulation of ribosome biogenesis.</text>
</comment>
<evidence type="ECO:0000256" key="6">
    <source>
        <dbReference type="ARBA" id="ARBA00093337"/>
    </source>
</evidence>
<dbReference type="InterPro" id="IPR036322">
    <property type="entry name" value="WD40_repeat_dom_sf"/>
</dbReference>
<dbReference type="GO" id="GO:0008289">
    <property type="term" value="F:lipid binding"/>
    <property type="evidence" value="ECO:0007669"/>
    <property type="project" value="InterPro"/>
</dbReference>
<keyword evidence="13" id="KW-0489">Methyltransferase</keyword>
<comment type="caution">
    <text evidence="13">The sequence shown here is derived from an EMBL/GenBank/DDBJ whole genome shotgun (WGS) entry which is preliminary data.</text>
</comment>
<dbReference type="Pfam" id="PF19444">
    <property type="entry name" value="MTP_lip_bd"/>
    <property type="match status" value="1"/>
</dbReference>
<dbReference type="Proteomes" id="UP000054995">
    <property type="component" value="Unassembled WGS sequence"/>
</dbReference>
<dbReference type="InterPro" id="IPR036291">
    <property type="entry name" value="NAD(P)-bd_dom_sf"/>
</dbReference>
<evidence type="ECO:0000256" key="7">
    <source>
        <dbReference type="ARBA" id="ARBA00093542"/>
    </source>
</evidence>
<dbReference type="SMART" id="SM00320">
    <property type="entry name" value="WD40"/>
    <property type="match status" value="2"/>
</dbReference>
<evidence type="ECO:0000259" key="12">
    <source>
        <dbReference type="PROSITE" id="PS51034"/>
    </source>
</evidence>
<dbReference type="Gene3D" id="3.50.4.10">
    <property type="entry name" value="Hepatocyte Growth Factor"/>
    <property type="match status" value="2"/>
</dbReference>
<comment type="pathway">
    <text evidence="8">tRNA modification; N(7)-methylguanine-tRNA biosynthesis.</text>
</comment>
<dbReference type="GO" id="GO:0008168">
    <property type="term" value="F:methyltransferase activity"/>
    <property type="evidence" value="ECO:0007669"/>
    <property type="project" value="UniProtKB-KW"/>
</dbReference>
<evidence type="ECO:0000256" key="1">
    <source>
        <dbReference type="ARBA" id="ARBA00004123"/>
    </source>
</evidence>
<evidence type="ECO:0000256" key="10">
    <source>
        <dbReference type="SAM" id="Phobius"/>
    </source>
</evidence>
<dbReference type="InterPro" id="IPR002347">
    <property type="entry name" value="SDR_fam"/>
</dbReference>
<evidence type="ECO:0000313" key="14">
    <source>
        <dbReference type="Proteomes" id="UP000054995"/>
    </source>
</evidence>
<evidence type="ECO:0000259" key="11">
    <source>
        <dbReference type="PROSITE" id="PS50948"/>
    </source>
</evidence>
<comment type="function">
    <text evidence="6">Required for the Mettl1-dependent formation of N(7)-methylguanine at position 46 (m7G46) in tRNA. In the Mettl1-wuho methyltransferase complex, it is required to stabilize and induce conformational changes of the catalytic subunit. Required for binding of nanos mRNA and repression of translation by the mei-P26-bgcn-bam-sxl complex. May cooperate with mei-P26 and nanos to derepress the BMP signaling pathway. May cooperate with mei-P26 to suppress expression of a subset of microRNAs. May cooperate with mei-P26 to regulate bam expression levels in germline cells during gametogenesis. Required to promote mitosis to meiosis transition during gametogenesis. May regulate germline cell division in part by regulating ribosome biogenesis.</text>
</comment>
<protein>
    <recommendedName>
        <fullName evidence="8">tRNA (guanine-N(7)-)-methyltransferase non-catalytic subunit</fullName>
    </recommendedName>
    <alternativeName>
        <fullName evidence="8">WD repeat-containing protein 4 homolog</fullName>
    </alternativeName>
</protein>
<dbReference type="OrthoDB" id="371245at2759"/>
<keyword evidence="2 8" id="KW-0853">WD repeat</keyword>
<dbReference type="GO" id="GO:0005829">
    <property type="term" value="C:cytosol"/>
    <property type="evidence" value="ECO:0007669"/>
    <property type="project" value="TreeGrafter"/>
</dbReference>
<dbReference type="InterPro" id="IPR003609">
    <property type="entry name" value="Pan_app"/>
</dbReference>
<dbReference type="Gene3D" id="1.25.10.20">
    <property type="entry name" value="Vitellinogen, superhelical"/>
    <property type="match status" value="1"/>
</dbReference>
<dbReference type="SMART" id="SM00473">
    <property type="entry name" value="PAN_AP"/>
    <property type="match status" value="2"/>
</dbReference>
<keyword evidence="5 8" id="KW-0539">Nucleus</keyword>
<comment type="similarity">
    <text evidence="8">Belongs to the WD repeat TRM82 family.</text>
</comment>
<reference evidence="13 14" key="1">
    <citation type="submission" date="2015-01" db="EMBL/GenBank/DDBJ databases">
        <title>Evolution of Trichinella species and genotypes.</title>
        <authorList>
            <person name="Korhonen P.K."/>
            <person name="Edoardo P."/>
            <person name="Giuseppe L.R."/>
            <person name="Gasser R.B."/>
        </authorList>
    </citation>
    <scope>NUCLEOTIDE SEQUENCE [LARGE SCALE GENOMIC DNA]</scope>
    <source>
        <strain evidence="13">ISS470</strain>
    </source>
</reference>
<feature type="repeat" description="WD" evidence="9">
    <location>
        <begin position="109"/>
        <end position="150"/>
    </location>
</feature>
<keyword evidence="3 8" id="KW-0819">tRNA processing</keyword>
<dbReference type="InterPro" id="IPR045811">
    <property type="entry name" value="MTP_lip-bd"/>
</dbReference>
<keyword evidence="10" id="KW-1133">Transmembrane helix</keyword>
<dbReference type="PANTHER" id="PTHR16288:SF0">
    <property type="entry name" value="TRNA (GUANINE-N(7)-)-METHYLTRANSFERASE NON-CATALYTIC SUBUNIT WDR4"/>
    <property type="match status" value="1"/>
</dbReference>
<dbReference type="GO" id="GO:0043527">
    <property type="term" value="C:tRNA methyltransferase complex"/>
    <property type="evidence" value="ECO:0007669"/>
    <property type="project" value="TreeGrafter"/>
</dbReference>
<dbReference type="CDD" id="cd01099">
    <property type="entry name" value="PAN_AP_HGF"/>
    <property type="match status" value="1"/>
</dbReference>
<dbReference type="SUPFAM" id="SSF51735">
    <property type="entry name" value="NAD(P)-binding Rossmann-fold domains"/>
    <property type="match status" value="1"/>
</dbReference>
<organism evidence="13 14">
    <name type="scientific">Trichinella pseudospiralis</name>
    <name type="common">Parasitic roundworm</name>
    <dbReference type="NCBI Taxonomy" id="6337"/>
    <lineage>
        <taxon>Eukaryota</taxon>
        <taxon>Metazoa</taxon>
        <taxon>Ecdysozoa</taxon>
        <taxon>Nematoda</taxon>
        <taxon>Enoplea</taxon>
        <taxon>Dorylaimia</taxon>
        <taxon>Trichinellida</taxon>
        <taxon>Trichinellidae</taxon>
        <taxon>Trichinella</taxon>
    </lineage>
</organism>
<dbReference type="SUPFAM" id="SSF57414">
    <property type="entry name" value="Hairpin loop containing domain-like"/>
    <property type="match status" value="2"/>
</dbReference>
<dbReference type="EMBL" id="JYDT01000149">
    <property type="protein sequence ID" value="KRY83168.1"/>
    <property type="molecule type" value="Genomic_DNA"/>
</dbReference>
<evidence type="ECO:0000313" key="13">
    <source>
        <dbReference type="EMBL" id="KRY83168.1"/>
    </source>
</evidence>
<dbReference type="PANTHER" id="PTHR16288">
    <property type="entry name" value="WD40 REPEAT PROTEIN 4"/>
    <property type="match status" value="1"/>
</dbReference>
<feature type="domain" description="Apple" evidence="11">
    <location>
        <begin position="1585"/>
        <end position="1674"/>
    </location>
</feature>
<evidence type="ECO:0000256" key="5">
    <source>
        <dbReference type="ARBA" id="ARBA00023242"/>
    </source>
</evidence>
<feature type="transmembrane region" description="Helical" evidence="10">
    <location>
        <begin position="346"/>
        <end position="369"/>
    </location>
</feature>
<feature type="domain" description="Apple" evidence="11">
    <location>
        <begin position="1681"/>
        <end position="1764"/>
    </location>
</feature>
<evidence type="ECO:0000256" key="2">
    <source>
        <dbReference type="ARBA" id="ARBA00022574"/>
    </source>
</evidence>
<evidence type="ECO:0000256" key="9">
    <source>
        <dbReference type="PROSITE-ProRule" id="PRU00221"/>
    </source>
</evidence>
<accession>A0A0V1FAL4</accession>
<dbReference type="PROSITE" id="PS51034">
    <property type="entry name" value="ZP_2"/>
    <property type="match status" value="1"/>
</dbReference>
<dbReference type="Gene3D" id="3.40.50.720">
    <property type="entry name" value="NAD(P)-binding Rossmann-like Domain"/>
    <property type="match status" value="1"/>
</dbReference>
<feature type="domain" description="ZP" evidence="12">
    <location>
        <begin position="1856"/>
        <end position="2104"/>
    </location>
</feature>
<evidence type="ECO:0000256" key="3">
    <source>
        <dbReference type="ARBA" id="ARBA00022694"/>
    </source>
</evidence>
<dbReference type="SMART" id="SM00241">
    <property type="entry name" value="ZP"/>
    <property type="match status" value="1"/>
</dbReference>
<dbReference type="Pfam" id="PF00024">
    <property type="entry name" value="PAN_1"/>
    <property type="match status" value="2"/>
</dbReference>
<feature type="repeat" description="WD" evidence="9">
    <location>
        <begin position="152"/>
        <end position="196"/>
    </location>
</feature>
<keyword evidence="4 8" id="KW-0677">Repeat</keyword>
<keyword evidence="13" id="KW-0808">Transferase</keyword>
<feature type="transmembrane region" description="Helical" evidence="10">
    <location>
        <begin position="381"/>
        <end position="404"/>
    </location>
</feature>
<dbReference type="GO" id="GO:0005634">
    <property type="term" value="C:nucleus"/>
    <property type="evidence" value="ECO:0007669"/>
    <property type="project" value="UniProtKB-SubCell"/>
</dbReference>
<evidence type="ECO:0000256" key="8">
    <source>
        <dbReference type="HAMAP-Rule" id="MF_03056"/>
    </source>
</evidence>
<dbReference type="Pfam" id="PF00400">
    <property type="entry name" value="WD40"/>
    <property type="match status" value="2"/>
</dbReference>
<keyword evidence="14" id="KW-1185">Reference proteome</keyword>
<dbReference type="HAMAP" id="MF_03056">
    <property type="entry name" value="TRM82"/>
    <property type="match status" value="1"/>
</dbReference>
<dbReference type="Pfam" id="PF00106">
    <property type="entry name" value="adh_short"/>
    <property type="match status" value="1"/>
</dbReference>
<keyword evidence="10" id="KW-0812">Transmembrane</keyword>
<dbReference type="InterPro" id="IPR001507">
    <property type="entry name" value="ZP_dom"/>
</dbReference>
<dbReference type="UniPathway" id="UPA00989"/>
<feature type="transmembrane region" description="Helical" evidence="10">
    <location>
        <begin position="2151"/>
        <end position="2169"/>
    </location>
</feature>
<dbReference type="SUPFAM" id="SSF50978">
    <property type="entry name" value="WD40 repeat-like"/>
    <property type="match status" value="1"/>
</dbReference>
<dbReference type="InterPro" id="IPR015943">
    <property type="entry name" value="WD40/YVTN_repeat-like_dom_sf"/>
</dbReference>
<dbReference type="PROSITE" id="PS50948">
    <property type="entry name" value="PAN"/>
    <property type="match status" value="2"/>
</dbReference>
<dbReference type="PROSITE" id="PS50082">
    <property type="entry name" value="WD_REPEATS_2"/>
    <property type="match status" value="2"/>
</dbReference>
<keyword evidence="10" id="KW-0472">Membrane</keyword>
<comment type="function">
    <text evidence="8">Required for the formation of N(7)-methylguanine at position 46 (m7G46) in tRNA. In the complex, it is required to stabilize and induce conformational changes of the catalytic subunit.</text>
</comment>
<proteinExistence type="inferred from homology"/>
<name>A0A0V1FAL4_TRIPS</name>